<dbReference type="EMBL" id="JANEYF010004462">
    <property type="protein sequence ID" value="KAJ8931127.1"/>
    <property type="molecule type" value="Genomic_DNA"/>
</dbReference>
<comment type="caution">
    <text evidence="4">The sequence shown here is derived from an EMBL/GenBank/DDBJ whole genome shotgun (WGS) entry which is preliminary data.</text>
</comment>
<keyword evidence="5" id="KW-1185">Reference proteome</keyword>
<evidence type="ECO:0000313" key="5">
    <source>
        <dbReference type="Proteomes" id="UP001162156"/>
    </source>
</evidence>
<feature type="compositionally biased region" description="Basic and acidic residues" evidence="2">
    <location>
        <begin position="152"/>
        <end position="168"/>
    </location>
</feature>
<feature type="region of interest" description="Disordered" evidence="2">
    <location>
        <begin position="102"/>
        <end position="168"/>
    </location>
</feature>
<keyword evidence="1" id="KW-0195">Cyclin</keyword>
<feature type="compositionally biased region" description="Basic and acidic residues" evidence="2">
    <location>
        <begin position="202"/>
        <end position="228"/>
    </location>
</feature>
<dbReference type="Pfam" id="PF00134">
    <property type="entry name" value="Cyclin_N"/>
    <property type="match status" value="1"/>
</dbReference>
<dbReference type="SUPFAM" id="SSF47954">
    <property type="entry name" value="Cyclin-like"/>
    <property type="match status" value="1"/>
</dbReference>
<evidence type="ECO:0000256" key="1">
    <source>
        <dbReference type="ARBA" id="ARBA00023127"/>
    </source>
</evidence>
<dbReference type="AlphaFoldDB" id="A0AAV8WX98"/>
<protein>
    <recommendedName>
        <fullName evidence="3">Cyclin N-terminal domain-containing protein</fullName>
    </recommendedName>
</protein>
<gene>
    <name evidence="4" type="ORF">NQ314_016008</name>
</gene>
<feature type="domain" description="Cyclin N-terminal" evidence="3">
    <location>
        <begin position="1"/>
        <end position="83"/>
    </location>
</feature>
<feature type="compositionally biased region" description="Polar residues" evidence="2">
    <location>
        <begin position="290"/>
        <end position="305"/>
    </location>
</feature>
<dbReference type="Proteomes" id="UP001162156">
    <property type="component" value="Unassembled WGS sequence"/>
</dbReference>
<dbReference type="GO" id="GO:0016538">
    <property type="term" value="F:cyclin-dependent protein serine/threonine kinase regulator activity"/>
    <property type="evidence" value="ECO:0007669"/>
    <property type="project" value="InterPro"/>
</dbReference>
<feature type="compositionally biased region" description="Basic and acidic residues" evidence="2">
    <location>
        <begin position="447"/>
        <end position="463"/>
    </location>
</feature>
<evidence type="ECO:0000259" key="3">
    <source>
        <dbReference type="Pfam" id="PF00134"/>
    </source>
</evidence>
<feature type="compositionally biased region" description="Polar residues" evidence="2">
    <location>
        <begin position="253"/>
        <end position="282"/>
    </location>
</feature>
<evidence type="ECO:0000313" key="4">
    <source>
        <dbReference type="EMBL" id="KAJ8931127.1"/>
    </source>
</evidence>
<dbReference type="GO" id="GO:0006357">
    <property type="term" value="P:regulation of transcription by RNA polymerase II"/>
    <property type="evidence" value="ECO:0007669"/>
    <property type="project" value="InterPro"/>
</dbReference>
<dbReference type="Gene3D" id="1.10.472.10">
    <property type="entry name" value="Cyclin-like"/>
    <property type="match status" value="1"/>
</dbReference>
<feature type="region of interest" description="Disordered" evidence="2">
    <location>
        <begin position="539"/>
        <end position="589"/>
    </location>
</feature>
<dbReference type="PANTHER" id="PTHR10026">
    <property type="entry name" value="CYCLIN"/>
    <property type="match status" value="1"/>
</dbReference>
<dbReference type="InterPro" id="IPR043198">
    <property type="entry name" value="Cyclin/Ssn8"/>
</dbReference>
<reference evidence="4" key="1">
    <citation type="journal article" date="2023" name="Insect Mol. Biol.">
        <title>Genome sequencing provides insights into the evolution of gene families encoding plant cell wall-degrading enzymes in longhorned beetles.</title>
        <authorList>
            <person name="Shin N.R."/>
            <person name="Okamura Y."/>
            <person name="Kirsch R."/>
            <person name="Pauchet Y."/>
        </authorList>
    </citation>
    <scope>NUCLEOTIDE SEQUENCE</scope>
    <source>
        <strain evidence="4">RBIC_L_NR</strain>
    </source>
</reference>
<feature type="compositionally biased region" description="Basic and acidic residues" evidence="2">
    <location>
        <begin position="110"/>
        <end position="125"/>
    </location>
</feature>
<feature type="region of interest" description="Disordered" evidence="2">
    <location>
        <begin position="194"/>
        <end position="228"/>
    </location>
</feature>
<accession>A0AAV8WX98</accession>
<proteinExistence type="predicted"/>
<name>A0AAV8WX98_9CUCU</name>
<feature type="compositionally biased region" description="Basic and acidic residues" evidence="2">
    <location>
        <begin position="135"/>
        <end position="145"/>
    </location>
</feature>
<evidence type="ECO:0000256" key="2">
    <source>
        <dbReference type="SAM" id="MobiDB-lite"/>
    </source>
</evidence>
<feature type="region of interest" description="Disordered" evidence="2">
    <location>
        <begin position="433"/>
        <end position="476"/>
    </location>
</feature>
<feature type="region of interest" description="Disordered" evidence="2">
    <location>
        <begin position="253"/>
        <end position="305"/>
    </location>
</feature>
<organism evidence="4 5">
    <name type="scientific">Rhamnusium bicolor</name>
    <dbReference type="NCBI Taxonomy" id="1586634"/>
    <lineage>
        <taxon>Eukaryota</taxon>
        <taxon>Metazoa</taxon>
        <taxon>Ecdysozoa</taxon>
        <taxon>Arthropoda</taxon>
        <taxon>Hexapoda</taxon>
        <taxon>Insecta</taxon>
        <taxon>Pterygota</taxon>
        <taxon>Neoptera</taxon>
        <taxon>Endopterygota</taxon>
        <taxon>Coleoptera</taxon>
        <taxon>Polyphaga</taxon>
        <taxon>Cucujiformia</taxon>
        <taxon>Chrysomeloidea</taxon>
        <taxon>Cerambycidae</taxon>
        <taxon>Lepturinae</taxon>
        <taxon>Rhagiini</taxon>
        <taxon>Rhamnusium</taxon>
    </lineage>
</organism>
<dbReference type="InterPro" id="IPR006671">
    <property type="entry name" value="Cyclin_N"/>
</dbReference>
<sequence>MHRFYALHSLTHFPWHQMSAAALFLAAKVKEELRKSEHIIRVVNICRNPRDTIINLNSERYITQSQDLVFNENVLLQTLGFDLDIDNPHNYVRRYYQLQRTSKQESSFDAEPKTVFREDGKDPHLHRSSYNTKSGPEDDYQKHEASSSSFGRDSKVRSDINKVQTRDCPLKASVQTNVNSLNNYPDSQLNYSAEKQQIDSTNRSRVDHSKIPSNKHDSVRRHNESKPYLKLETDSIKKHLSASAREKTNAYLNKSLTSTSQKVKSPFNVDTSKSTPKQSVGQMNVPPKTQHPNENSNGSASPTSVALLSFSSPANMRNRNYSSSLESELRPVMKRIDQVECFENVTRDTTICINKIHQVPEEVLDACTNNIRPTDIIPPLPTDNAIMSTLLNGVETNTAIIRNQLKETPSVPHLPAVAVVENCSLQLTVSKQIHPQKEKYKHRNKEKSKEEKEKKKKHGDTAREKHRRKESVPTKTIQTEIYKYTIQPLPENSTQGPSIGLKIKIVKDKIKTENINERSQPPPIGGLKIKIPKEKINNFSMLSDSNRRKREKERASLSDVPQSKISKSSHRDSKQSDKCSITIPHKCHH</sequence>
<dbReference type="InterPro" id="IPR036915">
    <property type="entry name" value="Cyclin-like_sf"/>
</dbReference>